<dbReference type="EMBL" id="LXQA011229740">
    <property type="protein sequence ID" value="MCI89876.1"/>
    <property type="molecule type" value="Genomic_DNA"/>
</dbReference>
<sequence>MKRFKYMDWKAIDPTSLDY</sequence>
<dbReference type="AlphaFoldDB" id="A0A392VNF1"/>
<accession>A0A392VNF1</accession>
<evidence type="ECO:0000313" key="2">
    <source>
        <dbReference type="Proteomes" id="UP000265520"/>
    </source>
</evidence>
<keyword evidence="2" id="KW-1185">Reference proteome</keyword>
<comment type="caution">
    <text evidence="1">The sequence shown here is derived from an EMBL/GenBank/DDBJ whole genome shotgun (WGS) entry which is preliminary data.</text>
</comment>
<reference evidence="1 2" key="1">
    <citation type="journal article" date="2018" name="Front. Plant Sci.">
        <title>Red Clover (Trifolium pratense) and Zigzag Clover (T. medium) - A Picture of Genomic Similarities and Differences.</title>
        <authorList>
            <person name="Dluhosova J."/>
            <person name="Istvanek J."/>
            <person name="Nedelnik J."/>
            <person name="Repkova J."/>
        </authorList>
    </citation>
    <scope>NUCLEOTIDE SEQUENCE [LARGE SCALE GENOMIC DNA]</scope>
    <source>
        <strain evidence="2">cv. 10/8</strain>
        <tissue evidence="1">Leaf</tissue>
    </source>
</reference>
<feature type="non-terminal residue" evidence="1">
    <location>
        <position position="19"/>
    </location>
</feature>
<name>A0A392VNF1_9FABA</name>
<dbReference type="Proteomes" id="UP000265520">
    <property type="component" value="Unassembled WGS sequence"/>
</dbReference>
<proteinExistence type="predicted"/>
<organism evidence="1 2">
    <name type="scientific">Trifolium medium</name>
    <dbReference type="NCBI Taxonomy" id="97028"/>
    <lineage>
        <taxon>Eukaryota</taxon>
        <taxon>Viridiplantae</taxon>
        <taxon>Streptophyta</taxon>
        <taxon>Embryophyta</taxon>
        <taxon>Tracheophyta</taxon>
        <taxon>Spermatophyta</taxon>
        <taxon>Magnoliopsida</taxon>
        <taxon>eudicotyledons</taxon>
        <taxon>Gunneridae</taxon>
        <taxon>Pentapetalae</taxon>
        <taxon>rosids</taxon>
        <taxon>fabids</taxon>
        <taxon>Fabales</taxon>
        <taxon>Fabaceae</taxon>
        <taxon>Papilionoideae</taxon>
        <taxon>50 kb inversion clade</taxon>
        <taxon>NPAAA clade</taxon>
        <taxon>Hologalegina</taxon>
        <taxon>IRL clade</taxon>
        <taxon>Trifolieae</taxon>
        <taxon>Trifolium</taxon>
    </lineage>
</organism>
<protein>
    <submittedName>
        <fullName evidence="1">Uncharacterized protein</fullName>
    </submittedName>
</protein>
<evidence type="ECO:0000313" key="1">
    <source>
        <dbReference type="EMBL" id="MCI89876.1"/>
    </source>
</evidence>